<keyword evidence="2" id="KW-0812">Transmembrane</keyword>
<sequence length="199" mass="22036">MANTDAPDVAHTQPPPPVSALSQLGPFARFQRWLEQSDTLEKRHFGLIWCPNYPSPGECQHCVLLHMGALSVYIVFIVLAGTTDPERFQMLLAGPWELTAAPIVRLIELGVRAVAGALLYILLMPLTPLLCASLTPYFYHMRPGFSLSSRCPTESAIATGVDLWLKYLAVTALFDVHVLPRLLNAAVVLERCLQTTQQR</sequence>
<proteinExistence type="predicted"/>
<dbReference type="AlphaFoldDB" id="A0A061BD14"/>
<feature type="region of interest" description="Disordered" evidence="1">
    <location>
        <begin position="1"/>
        <end position="20"/>
    </location>
</feature>
<reference evidence="3" key="1">
    <citation type="journal article" date="2014" name="Genome Announc.">
        <title>Draft genome sequence of Rhodosporidium toruloides CECT1137, an oleaginous yeast of biotechnological interest.</title>
        <authorList>
            <person name="Morin N."/>
            <person name="Calcas X."/>
            <person name="Devillers H."/>
            <person name="Durrens P."/>
            <person name="Sherman D.J."/>
            <person name="Nicaud J.-M."/>
            <person name="Neuveglise C."/>
        </authorList>
    </citation>
    <scope>NUCLEOTIDE SEQUENCE</scope>
    <source>
        <strain evidence="3">CECT1137</strain>
    </source>
</reference>
<evidence type="ECO:0000313" key="3">
    <source>
        <dbReference type="EMBL" id="CDR45760.1"/>
    </source>
</evidence>
<keyword evidence="2" id="KW-1133">Transmembrane helix</keyword>
<accession>A0A061BD14</accession>
<gene>
    <name evidence="3" type="ORF">RHTO0S_11e04368g</name>
</gene>
<dbReference type="EMBL" id="LK052946">
    <property type="protein sequence ID" value="CDR45760.1"/>
    <property type="molecule type" value="Genomic_DNA"/>
</dbReference>
<feature type="transmembrane region" description="Helical" evidence="2">
    <location>
        <begin position="117"/>
        <end position="139"/>
    </location>
</feature>
<name>A0A061BD14_RHOTO</name>
<keyword evidence="2" id="KW-0472">Membrane</keyword>
<evidence type="ECO:0000256" key="2">
    <source>
        <dbReference type="SAM" id="Phobius"/>
    </source>
</evidence>
<evidence type="ECO:0000256" key="1">
    <source>
        <dbReference type="SAM" id="MobiDB-lite"/>
    </source>
</evidence>
<protein>
    <submittedName>
        <fullName evidence="3">RHTO0S11e04368g1_1</fullName>
    </submittedName>
</protein>
<feature type="transmembrane region" description="Helical" evidence="2">
    <location>
        <begin position="63"/>
        <end position="82"/>
    </location>
</feature>
<organism evidence="3">
    <name type="scientific">Rhodotorula toruloides</name>
    <name type="common">Yeast</name>
    <name type="synonym">Rhodosporidium toruloides</name>
    <dbReference type="NCBI Taxonomy" id="5286"/>
    <lineage>
        <taxon>Eukaryota</taxon>
        <taxon>Fungi</taxon>
        <taxon>Dikarya</taxon>
        <taxon>Basidiomycota</taxon>
        <taxon>Pucciniomycotina</taxon>
        <taxon>Microbotryomycetes</taxon>
        <taxon>Sporidiobolales</taxon>
        <taxon>Sporidiobolaceae</taxon>
        <taxon>Rhodotorula</taxon>
    </lineage>
</organism>